<dbReference type="SUPFAM" id="SSF89550">
    <property type="entry name" value="PHP domain-like"/>
    <property type="match status" value="1"/>
</dbReference>
<evidence type="ECO:0000313" key="2">
    <source>
        <dbReference type="Proteomes" id="UP000230392"/>
    </source>
</evidence>
<dbReference type="InterPro" id="IPR016195">
    <property type="entry name" value="Pol/histidinol_Pase-like"/>
</dbReference>
<dbReference type="Proteomes" id="UP000230392">
    <property type="component" value="Unassembled WGS sequence"/>
</dbReference>
<gene>
    <name evidence="1" type="ORF">COX46_01855</name>
</gene>
<reference evidence="1 2" key="1">
    <citation type="submission" date="2017-09" db="EMBL/GenBank/DDBJ databases">
        <title>Depth-based differentiation of microbial function through sediment-hosted aquifers and enrichment of novel symbionts in the deep terrestrial subsurface.</title>
        <authorList>
            <person name="Probst A.J."/>
            <person name="Ladd B."/>
            <person name="Jarett J.K."/>
            <person name="Geller-Mcgrath D.E."/>
            <person name="Sieber C.M."/>
            <person name="Emerson J.B."/>
            <person name="Anantharaman K."/>
            <person name="Thomas B.C."/>
            <person name="Malmstrom R."/>
            <person name="Stieglmeier M."/>
            <person name="Klingl A."/>
            <person name="Woyke T."/>
            <person name="Ryan C.M."/>
            <person name="Banfield J.F."/>
        </authorList>
    </citation>
    <scope>NUCLEOTIDE SEQUENCE [LARGE SCALE GENOMIC DNA]</scope>
    <source>
        <strain evidence="1">CG23_combo_of_CG06-09_8_20_14_all_48_7</strain>
    </source>
</reference>
<evidence type="ECO:0000313" key="1">
    <source>
        <dbReference type="EMBL" id="PIP16502.1"/>
    </source>
</evidence>
<dbReference type="EMBL" id="PCRF01000084">
    <property type="protein sequence ID" value="PIP16502.1"/>
    <property type="molecule type" value="Genomic_DNA"/>
</dbReference>
<comment type="caution">
    <text evidence="1">The sequence shown here is derived from an EMBL/GenBank/DDBJ whole genome shotgun (WGS) entry which is preliminary data.</text>
</comment>
<name>A0A2G9YBE1_9BACT</name>
<organism evidence="1 2">
    <name type="scientific">bacterium (Candidatus Ratteibacteria) CG23_combo_of_CG06-09_8_20_14_all_48_7</name>
    <dbReference type="NCBI Taxonomy" id="2014292"/>
    <lineage>
        <taxon>Bacteria</taxon>
        <taxon>Candidatus Ratteibacteria</taxon>
    </lineage>
</organism>
<feature type="non-terminal residue" evidence="1">
    <location>
        <position position="81"/>
    </location>
</feature>
<protein>
    <submittedName>
        <fullName evidence="1">PHP domain-containing protein</fullName>
    </submittedName>
</protein>
<dbReference type="AlphaFoldDB" id="A0A2G9YBE1"/>
<accession>A0A2G9YBE1</accession>
<sequence length="81" mass="8683">MKGLVKEARRLGAKLVVVHGETVAEPVVSGTNRIGLESGIDILAHPGLISEEDFRFAKKAGVRLEISAREGHCLTNGHLVQ</sequence>
<proteinExistence type="predicted"/>